<keyword evidence="2" id="KW-1185">Reference proteome</keyword>
<dbReference type="AlphaFoldDB" id="A0A159Z0P2"/>
<dbReference type="EMBL" id="CP012661">
    <property type="protein sequence ID" value="AMY68367.1"/>
    <property type="molecule type" value="Genomic_DNA"/>
</dbReference>
<dbReference type="Proteomes" id="UP000076128">
    <property type="component" value="Chromosome"/>
</dbReference>
<gene>
    <name evidence="1" type="ORF">AKL17_1111</name>
</gene>
<protein>
    <recommendedName>
        <fullName evidence="3">DUF2946 domain-containing protein</fullName>
    </recommendedName>
</protein>
<evidence type="ECO:0000313" key="2">
    <source>
        <dbReference type="Proteomes" id="UP000076128"/>
    </source>
</evidence>
<evidence type="ECO:0000313" key="1">
    <source>
        <dbReference type="EMBL" id="AMY68367.1"/>
    </source>
</evidence>
<accession>A0A159Z0P2</accession>
<dbReference type="KEGG" id="daa:AKL17_1111"/>
<name>A0A159Z0P2_9RHOB</name>
<organism evidence="1 2">
    <name type="scientific">Frigidibacter mobilis</name>
    <dbReference type="NCBI Taxonomy" id="1335048"/>
    <lineage>
        <taxon>Bacteria</taxon>
        <taxon>Pseudomonadati</taxon>
        <taxon>Pseudomonadota</taxon>
        <taxon>Alphaproteobacteria</taxon>
        <taxon>Rhodobacterales</taxon>
        <taxon>Paracoccaceae</taxon>
        <taxon>Frigidibacter</taxon>
    </lineage>
</organism>
<proteinExistence type="predicted"/>
<evidence type="ECO:0008006" key="3">
    <source>
        <dbReference type="Google" id="ProtNLM"/>
    </source>
</evidence>
<reference evidence="1 2" key="1">
    <citation type="submission" date="2015-09" db="EMBL/GenBank/DDBJ databases">
        <title>Complete genome sequence of Defluviimonas alba cai42t isolated from an oilfield in Xinjiang.</title>
        <authorList>
            <person name="Geng S."/>
            <person name="Pan X."/>
            <person name="Wu X."/>
        </authorList>
    </citation>
    <scope>NUCLEOTIDE SEQUENCE [LARGE SCALE GENOMIC DNA]</scope>
    <source>
        <strain evidence="2">cai42</strain>
    </source>
</reference>
<sequence length="129" mass="13787">MLPSGRVPWHPKLMWTRLALPVFALAVAVLVTVTGIASAAMMAPDRGEAAIGAFQLAQGVVLSDACGGDPSQAHHCPFCHALPEAPKVGHDGMVFLLTPHDGWRRLRELQRAAQTRNLSHSPRAPPVFG</sequence>